<sequence length="180" mass="18481">MAKADWRTGFRYPWCSSPLSSIFPTRDAESQCCSSSSSISLTRDTKSQSSCLPSPTSPPELPKVSAPVPHRQYPPIGKGKPVLQSAIANISSRLGRATLISQPGEVIGKDGLEHWLSVSLVGDIGGGGLEDGVLVSLVGDIGGGGLEDGVLVSLVGDIGKGGPEDWLSVSLVGDIGEGGL</sequence>
<protein>
    <submittedName>
        <fullName evidence="2">Uncharacterized protein</fullName>
    </submittedName>
</protein>
<proteinExistence type="predicted"/>
<organism evidence="2 3">
    <name type="scientific">Plakobranchus ocellatus</name>
    <dbReference type="NCBI Taxonomy" id="259542"/>
    <lineage>
        <taxon>Eukaryota</taxon>
        <taxon>Metazoa</taxon>
        <taxon>Spiralia</taxon>
        <taxon>Lophotrochozoa</taxon>
        <taxon>Mollusca</taxon>
        <taxon>Gastropoda</taxon>
        <taxon>Heterobranchia</taxon>
        <taxon>Euthyneura</taxon>
        <taxon>Panpulmonata</taxon>
        <taxon>Sacoglossa</taxon>
        <taxon>Placobranchoidea</taxon>
        <taxon>Plakobranchidae</taxon>
        <taxon>Plakobranchus</taxon>
    </lineage>
</organism>
<name>A0AAV3YS50_9GAST</name>
<accession>A0AAV3YS50</accession>
<reference evidence="2 3" key="1">
    <citation type="journal article" date="2021" name="Elife">
        <title>Chloroplast acquisition without the gene transfer in kleptoplastic sea slugs, Plakobranchus ocellatus.</title>
        <authorList>
            <person name="Maeda T."/>
            <person name="Takahashi S."/>
            <person name="Yoshida T."/>
            <person name="Shimamura S."/>
            <person name="Takaki Y."/>
            <person name="Nagai Y."/>
            <person name="Toyoda A."/>
            <person name="Suzuki Y."/>
            <person name="Arimoto A."/>
            <person name="Ishii H."/>
            <person name="Satoh N."/>
            <person name="Nishiyama T."/>
            <person name="Hasebe M."/>
            <person name="Maruyama T."/>
            <person name="Minagawa J."/>
            <person name="Obokata J."/>
            <person name="Shigenobu S."/>
        </authorList>
    </citation>
    <scope>NUCLEOTIDE SEQUENCE [LARGE SCALE GENOMIC DNA]</scope>
</reference>
<dbReference type="Proteomes" id="UP000735302">
    <property type="component" value="Unassembled WGS sequence"/>
</dbReference>
<dbReference type="EMBL" id="BLXT01001404">
    <property type="protein sequence ID" value="GFN85269.1"/>
    <property type="molecule type" value="Genomic_DNA"/>
</dbReference>
<evidence type="ECO:0000256" key="1">
    <source>
        <dbReference type="SAM" id="MobiDB-lite"/>
    </source>
</evidence>
<feature type="region of interest" description="Disordered" evidence="1">
    <location>
        <begin position="44"/>
        <end position="66"/>
    </location>
</feature>
<keyword evidence="3" id="KW-1185">Reference proteome</keyword>
<evidence type="ECO:0000313" key="2">
    <source>
        <dbReference type="EMBL" id="GFN85269.1"/>
    </source>
</evidence>
<evidence type="ECO:0000313" key="3">
    <source>
        <dbReference type="Proteomes" id="UP000735302"/>
    </source>
</evidence>
<dbReference type="AlphaFoldDB" id="A0AAV3YS50"/>
<gene>
    <name evidence="2" type="ORF">PoB_001177500</name>
</gene>
<comment type="caution">
    <text evidence="2">The sequence shown here is derived from an EMBL/GenBank/DDBJ whole genome shotgun (WGS) entry which is preliminary data.</text>
</comment>